<proteinExistence type="predicted"/>
<dbReference type="RefSeq" id="WP_317227071.1">
    <property type="nucleotide sequence ID" value="NZ_JAWJEJ010000001.1"/>
</dbReference>
<feature type="transmembrane region" description="Helical" evidence="1">
    <location>
        <begin position="45"/>
        <end position="64"/>
    </location>
</feature>
<dbReference type="InterPro" id="IPR007251">
    <property type="entry name" value="Iron_permease_Fet4"/>
</dbReference>
<gene>
    <name evidence="2" type="ORF">RZN05_13230</name>
</gene>
<name>A0ABU3Y9B0_9SPHN</name>
<sequence length="138" mass="15240">MGAIFERFAQAVAAWAGRPIAFAVAFLIVMGWGVSGPVFGWSDTWQLVINTGTTIVTFLMVFLIQNAQNRDAAAIQAKLDEMIRALGTARNEFIGIEHLSEKELIVIRDRLERECGGKTSERHRGIARLLQRRGSAAP</sequence>
<dbReference type="Pfam" id="PF04120">
    <property type="entry name" value="Iron_permease"/>
    <property type="match status" value="1"/>
</dbReference>
<evidence type="ECO:0000256" key="1">
    <source>
        <dbReference type="SAM" id="Phobius"/>
    </source>
</evidence>
<reference evidence="2 3" key="1">
    <citation type="submission" date="2023-10" db="EMBL/GenBank/DDBJ databases">
        <title>Sphingomonas sp. HF-S4 16S ribosomal RNA gene Genome sequencing and assembly.</title>
        <authorList>
            <person name="Lee H."/>
        </authorList>
    </citation>
    <scope>NUCLEOTIDE SEQUENCE [LARGE SCALE GENOMIC DNA]</scope>
    <source>
        <strain evidence="2 3">HF-S4</strain>
    </source>
</reference>
<accession>A0ABU3Y9B0</accession>
<comment type="caution">
    <text evidence="2">The sequence shown here is derived from an EMBL/GenBank/DDBJ whole genome shotgun (WGS) entry which is preliminary data.</text>
</comment>
<dbReference type="Proteomes" id="UP001273531">
    <property type="component" value="Unassembled WGS sequence"/>
</dbReference>
<keyword evidence="1" id="KW-0812">Transmembrane</keyword>
<feature type="transmembrane region" description="Helical" evidence="1">
    <location>
        <begin position="12"/>
        <end position="33"/>
    </location>
</feature>
<evidence type="ECO:0000313" key="2">
    <source>
        <dbReference type="EMBL" id="MDV3457951.1"/>
    </source>
</evidence>
<protein>
    <submittedName>
        <fullName evidence="2">Low affinity iron permease family protein</fullName>
    </submittedName>
</protein>
<dbReference type="EMBL" id="JAWJEJ010000001">
    <property type="protein sequence ID" value="MDV3457951.1"/>
    <property type="molecule type" value="Genomic_DNA"/>
</dbReference>
<keyword evidence="3" id="KW-1185">Reference proteome</keyword>
<organism evidence="2 3">
    <name type="scientific">Sphingomonas agrestis</name>
    <dbReference type="NCBI Taxonomy" id="3080540"/>
    <lineage>
        <taxon>Bacteria</taxon>
        <taxon>Pseudomonadati</taxon>
        <taxon>Pseudomonadota</taxon>
        <taxon>Alphaproteobacteria</taxon>
        <taxon>Sphingomonadales</taxon>
        <taxon>Sphingomonadaceae</taxon>
        <taxon>Sphingomonas</taxon>
    </lineage>
</organism>
<keyword evidence="1" id="KW-0472">Membrane</keyword>
<keyword evidence="1" id="KW-1133">Transmembrane helix</keyword>
<evidence type="ECO:0000313" key="3">
    <source>
        <dbReference type="Proteomes" id="UP001273531"/>
    </source>
</evidence>